<feature type="compositionally biased region" description="Polar residues" evidence="1">
    <location>
        <begin position="1"/>
        <end position="14"/>
    </location>
</feature>
<sequence length="78" mass="8732">MLTLNSSSPPSLETSLGRRQPTPQKSHPRNLTWPPETDVAKTFAGCSLIKSVSDPPLPTEKTIVTLKRGFWYSDEIHR</sequence>
<protein>
    <submittedName>
        <fullName evidence="2">Uncharacterized protein</fullName>
    </submittedName>
</protein>
<evidence type="ECO:0000313" key="2">
    <source>
        <dbReference type="EMBL" id="KAK9269557.1"/>
    </source>
</evidence>
<dbReference type="AlphaFoldDB" id="A0AAP0NC98"/>
<name>A0AAP0NC98_LIQFO</name>
<reference evidence="2 3" key="1">
    <citation type="journal article" date="2024" name="Plant J.">
        <title>Genome sequences and population genomics reveal climatic adaptation and genomic divergence between two closely related sweetgum species.</title>
        <authorList>
            <person name="Xu W.Q."/>
            <person name="Ren C.Q."/>
            <person name="Zhang X.Y."/>
            <person name="Comes H.P."/>
            <person name="Liu X.H."/>
            <person name="Li Y.G."/>
            <person name="Kettle C.J."/>
            <person name="Jalonen R."/>
            <person name="Gaisberger H."/>
            <person name="Ma Y.Z."/>
            <person name="Qiu Y.X."/>
        </authorList>
    </citation>
    <scope>NUCLEOTIDE SEQUENCE [LARGE SCALE GENOMIC DNA]</scope>
    <source>
        <strain evidence="2">Hangzhou</strain>
    </source>
</reference>
<keyword evidence="3" id="KW-1185">Reference proteome</keyword>
<evidence type="ECO:0000256" key="1">
    <source>
        <dbReference type="SAM" id="MobiDB-lite"/>
    </source>
</evidence>
<evidence type="ECO:0000313" key="3">
    <source>
        <dbReference type="Proteomes" id="UP001415857"/>
    </source>
</evidence>
<comment type="caution">
    <text evidence="2">The sequence shown here is derived from an EMBL/GenBank/DDBJ whole genome shotgun (WGS) entry which is preliminary data.</text>
</comment>
<gene>
    <name evidence="2" type="ORF">L1049_001333</name>
</gene>
<proteinExistence type="predicted"/>
<accession>A0AAP0NC98</accession>
<dbReference type="Proteomes" id="UP001415857">
    <property type="component" value="Unassembled WGS sequence"/>
</dbReference>
<feature type="region of interest" description="Disordered" evidence="1">
    <location>
        <begin position="1"/>
        <end position="36"/>
    </location>
</feature>
<organism evidence="2 3">
    <name type="scientific">Liquidambar formosana</name>
    <name type="common">Formosan gum</name>
    <dbReference type="NCBI Taxonomy" id="63359"/>
    <lineage>
        <taxon>Eukaryota</taxon>
        <taxon>Viridiplantae</taxon>
        <taxon>Streptophyta</taxon>
        <taxon>Embryophyta</taxon>
        <taxon>Tracheophyta</taxon>
        <taxon>Spermatophyta</taxon>
        <taxon>Magnoliopsida</taxon>
        <taxon>eudicotyledons</taxon>
        <taxon>Gunneridae</taxon>
        <taxon>Pentapetalae</taxon>
        <taxon>Saxifragales</taxon>
        <taxon>Altingiaceae</taxon>
        <taxon>Liquidambar</taxon>
    </lineage>
</organism>
<dbReference type="EMBL" id="JBBPBK010000015">
    <property type="protein sequence ID" value="KAK9269557.1"/>
    <property type="molecule type" value="Genomic_DNA"/>
</dbReference>